<protein>
    <recommendedName>
        <fullName evidence="3">Asp23 family, cell envelope-related function</fullName>
    </recommendedName>
</protein>
<evidence type="ECO:0000313" key="2">
    <source>
        <dbReference type="Proteomes" id="UP000198949"/>
    </source>
</evidence>
<evidence type="ECO:0000313" key="1">
    <source>
        <dbReference type="EMBL" id="SDD47936.1"/>
    </source>
</evidence>
<proteinExistence type="predicted"/>
<dbReference type="STRING" id="58114.SAMN05216270_104177"/>
<dbReference type="AlphaFoldDB" id="A0A1G6V4V6"/>
<reference evidence="2" key="1">
    <citation type="submission" date="2016-10" db="EMBL/GenBank/DDBJ databases">
        <authorList>
            <person name="Varghese N."/>
            <person name="Submissions S."/>
        </authorList>
    </citation>
    <scope>NUCLEOTIDE SEQUENCE [LARGE SCALE GENOMIC DNA]</scope>
    <source>
        <strain evidence="2">CGMCC 4.3516</strain>
    </source>
</reference>
<keyword evidence="2" id="KW-1185">Reference proteome</keyword>
<accession>A0A1G6V4V6</accession>
<gene>
    <name evidence="1" type="ORF">SAMN05216270_104177</name>
</gene>
<dbReference type="OrthoDB" id="5195799at2"/>
<sequence>MTPVATENGDFAALADAIADAALAVPGVQGLHGGAFDEIATALPGRRIKGLRLDRDGCAVHVVAEWDADIPQAAAAIRAALAPLTGGRTVSVTVEDVGEPENGDRT</sequence>
<organism evidence="1 2">
    <name type="scientific">Glycomyces harbinensis</name>
    <dbReference type="NCBI Taxonomy" id="58114"/>
    <lineage>
        <taxon>Bacteria</taxon>
        <taxon>Bacillati</taxon>
        <taxon>Actinomycetota</taxon>
        <taxon>Actinomycetes</taxon>
        <taxon>Glycomycetales</taxon>
        <taxon>Glycomycetaceae</taxon>
        <taxon>Glycomyces</taxon>
    </lineage>
</organism>
<dbReference type="Proteomes" id="UP000198949">
    <property type="component" value="Unassembled WGS sequence"/>
</dbReference>
<evidence type="ECO:0008006" key="3">
    <source>
        <dbReference type="Google" id="ProtNLM"/>
    </source>
</evidence>
<dbReference type="EMBL" id="FNAD01000004">
    <property type="protein sequence ID" value="SDD47936.1"/>
    <property type="molecule type" value="Genomic_DNA"/>
</dbReference>
<name>A0A1G6V4V6_9ACTN</name>